<keyword evidence="4" id="KW-1185">Reference proteome</keyword>
<dbReference type="RefSeq" id="WP_073584465.1">
    <property type="nucleotide sequence ID" value="NZ_AP024897.1"/>
</dbReference>
<dbReference type="PRINTS" id="PR00081">
    <property type="entry name" value="GDHRDH"/>
</dbReference>
<dbReference type="GO" id="GO:0004316">
    <property type="term" value="F:3-oxoacyl-[acyl-carrier-protein] reductase (NADPH) activity"/>
    <property type="evidence" value="ECO:0007669"/>
    <property type="project" value="UniProtKB-EC"/>
</dbReference>
<dbReference type="EC" id="1.1.1.100" evidence="3"/>
<dbReference type="PANTHER" id="PTHR42879:SF2">
    <property type="entry name" value="3-OXOACYL-[ACYL-CARRIER-PROTEIN] REDUCTASE FABG"/>
    <property type="match status" value="1"/>
</dbReference>
<evidence type="ECO:0000256" key="2">
    <source>
        <dbReference type="RuleBase" id="RU000363"/>
    </source>
</evidence>
<dbReference type="CDD" id="cd05233">
    <property type="entry name" value="SDR_c"/>
    <property type="match status" value="1"/>
</dbReference>
<organism evidence="3 4">
    <name type="scientific">Vibrio quintilis</name>
    <dbReference type="NCBI Taxonomy" id="1117707"/>
    <lineage>
        <taxon>Bacteria</taxon>
        <taxon>Pseudomonadati</taxon>
        <taxon>Pseudomonadota</taxon>
        <taxon>Gammaproteobacteria</taxon>
        <taxon>Vibrionales</taxon>
        <taxon>Vibrionaceae</taxon>
        <taxon>Vibrio</taxon>
    </lineage>
</organism>
<dbReference type="SUPFAM" id="SSF51735">
    <property type="entry name" value="NAD(P)-binding Rossmann-fold domains"/>
    <property type="match status" value="1"/>
</dbReference>
<dbReference type="Proteomes" id="UP000184600">
    <property type="component" value="Unassembled WGS sequence"/>
</dbReference>
<sequence>MKRTVLITGGNKGIGLEVTRLFLKQNYQVHVLARDFSNFEFSGVPDVHTIEFDLTETNDIEEVVEAVGDIDVLINNAGMMLTRTYDDYPDEAISQTVKINLEAPVKLMTAVSKSMVKNQYGRIVNNASVAGQIGHPDVWYGITKAGLINATKSFARLLGPQGVLVNCVAPSPVETNMLHSIPETRQAQFKSGTILNRFATDAEVAEAIRWLGIDAPDYMNGVCLDINNGSYMR</sequence>
<reference evidence="4" key="1">
    <citation type="submission" date="2016-12" db="EMBL/GenBank/DDBJ databases">
        <authorList>
            <person name="Rodrigo-Torres L."/>
            <person name="Arahal R.D."/>
            <person name="Lucena T."/>
        </authorList>
    </citation>
    <scope>NUCLEOTIDE SEQUENCE [LARGE SCALE GENOMIC DNA]</scope>
</reference>
<dbReference type="PANTHER" id="PTHR42879">
    <property type="entry name" value="3-OXOACYL-(ACYL-CARRIER-PROTEIN) REDUCTASE"/>
    <property type="match status" value="1"/>
</dbReference>
<proteinExistence type="inferred from homology"/>
<dbReference type="PRINTS" id="PR00080">
    <property type="entry name" value="SDRFAMILY"/>
</dbReference>
<dbReference type="InterPro" id="IPR002347">
    <property type="entry name" value="SDR_fam"/>
</dbReference>
<dbReference type="OrthoDB" id="5786478at2"/>
<evidence type="ECO:0000256" key="1">
    <source>
        <dbReference type="ARBA" id="ARBA00006484"/>
    </source>
</evidence>
<dbReference type="AlphaFoldDB" id="A0A1M7YYD5"/>
<dbReference type="Gene3D" id="3.40.50.720">
    <property type="entry name" value="NAD(P)-binding Rossmann-like Domain"/>
    <property type="match status" value="1"/>
</dbReference>
<accession>A0A1M7YYD5</accession>
<keyword evidence="3" id="KW-0560">Oxidoreductase</keyword>
<dbReference type="InterPro" id="IPR050259">
    <property type="entry name" value="SDR"/>
</dbReference>
<gene>
    <name evidence="3" type="primary">fabG_3</name>
    <name evidence="3" type="ORF">VQ7734_03256</name>
</gene>
<evidence type="ECO:0000313" key="4">
    <source>
        <dbReference type="Proteomes" id="UP000184600"/>
    </source>
</evidence>
<dbReference type="EMBL" id="FRFG01000041">
    <property type="protein sequence ID" value="SHO57486.1"/>
    <property type="molecule type" value="Genomic_DNA"/>
</dbReference>
<comment type="similarity">
    <text evidence="1 2">Belongs to the short-chain dehydrogenases/reductases (SDR) family.</text>
</comment>
<dbReference type="InterPro" id="IPR036291">
    <property type="entry name" value="NAD(P)-bd_dom_sf"/>
</dbReference>
<name>A0A1M7YYD5_9VIBR</name>
<dbReference type="STRING" id="1117707.VQ7734_03256"/>
<dbReference type="Pfam" id="PF00106">
    <property type="entry name" value="adh_short"/>
    <property type="match status" value="1"/>
</dbReference>
<evidence type="ECO:0000313" key="3">
    <source>
        <dbReference type="EMBL" id="SHO57486.1"/>
    </source>
</evidence>
<protein>
    <submittedName>
        <fullName evidence="3">3-oxoacyl-[acyl-carrier-protein] reductase FabG</fullName>
        <ecNumber evidence="3">1.1.1.100</ecNumber>
    </submittedName>
</protein>